<evidence type="ECO:0000313" key="2">
    <source>
        <dbReference type="EMBL" id="KGH46264.1"/>
    </source>
</evidence>
<dbReference type="STRING" id="1522368.IN07_12810"/>
<organism evidence="2 3">
    <name type="scientific">Modestobacter caceresii</name>
    <dbReference type="NCBI Taxonomy" id="1522368"/>
    <lineage>
        <taxon>Bacteria</taxon>
        <taxon>Bacillati</taxon>
        <taxon>Actinomycetota</taxon>
        <taxon>Actinomycetes</taxon>
        <taxon>Geodermatophilales</taxon>
        <taxon>Geodermatophilaceae</taxon>
        <taxon>Modestobacter</taxon>
    </lineage>
</organism>
<evidence type="ECO:0000313" key="3">
    <source>
        <dbReference type="Proteomes" id="UP000029713"/>
    </source>
</evidence>
<proteinExistence type="predicted"/>
<comment type="caution">
    <text evidence="2">The sequence shown here is derived from an EMBL/GenBank/DDBJ whole genome shotgun (WGS) entry which is preliminary data.</text>
</comment>
<gene>
    <name evidence="2" type="ORF">IN07_12810</name>
</gene>
<feature type="region of interest" description="Disordered" evidence="1">
    <location>
        <begin position="117"/>
        <end position="144"/>
    </location>
</feature>
<dbReference type="RefSeq" id="WP_036336215.1">
    <property type="nucleotide sequence ID" value="NZ_JPMX01000054.1"/>
</dbReference>
<reference evidence="2 3" key="1">
    <citation type="submission" date="2014-07" db="EMBL/GenBank/DDBJ databases">
        <title>Biosystematic studies on Modestobacter strains isolated from extreme hyper-arid desert soil and from historic building.</title>
        <authorList>
            <person name="Bukarasam K."/>
            <person name="Bull A."/>
            <person name="Girard G."/>
            <person name="van Wezel G."/>
            <person name="Goodfellow M."/>
        </authorList>
    </citation>
    <scope>NUCLEOTIDE SEQUENCE [LARGE SCALE GENOMIC DNA]</scope>
    <source>
        <strain evidence="2 3">KNN45-2b</strain>
    </source>
</reference>
<sequence length="194" mass="19368">MSNDQHTVLRSMHDLGLAAWFGGNLMGAVGLDKAAAAARDSTERTRLSSIGWAAWSPVQGAAIAAHLIGSVGMLRADRGRVATGPGAMANTVVKSALTVAAIGTSIASGALGAKIGAKSPVPSETATDPAPNTPSDVAAAQKGQKPLQWVTPALTGVLIVLAAQQGEQQRTSSTVRGALGAGLTSVKAAVLRSA</sequence>
<dbReference type="EMBL" id="JPMX01000054">
    <property type="protein sequence ID" value="KGH46264.1"/>
    <property type="molecule type" value="Genomic_DNA"/>
</dbReference>
<accession>A0A098Y714</accession>
<protein>
    <recommendedName>
        <fullName evidence="4">ABC-type Mn/Zn transport systems, ATPase component</fullName>
    </recommendedName>
</protein>
<name>A0A098Y714_9ACTN</name>
<dbReference type="Proteomes" id="UP000029713">
    <property type="component" value="Unassembled WGS sequence"/>
</dbReference>
<keyword evidence="3" id="KW-1185">Reference proteome</keyword>
<evidence type="ECO:0008006" key="4">
    <source>
        <dbReference type="Google" id="ProtNLM"/>
    </source>
</evidence>
<evidence type="ECO:0000256" key="1">
    <source>
        <dbReference type="SAM" id="MobiDB-lite"/>
    </source>
</evidence>
<dbReference type="OrthoDB" id="5181921at2"/>
<dbReference type="AlphaFoldDB" id="A0A098Y714"/>